<evidence type="ECO:0000313" key="2">
    <source>
        <dbReference type="Proteomes" id="UP000008370"/>
    </source>
</evidence>
<dbReference type="AlphaFoldDB" id="K5WC85"/>
<dbReference type="KEGG" id="pco:PHACADRAFT_93229"/>
<dbReference type="InParanoid" id="K5WC85"/>
<dbReference type="SUPFAM" id="SSF53448">
    <property type="entry name" value="Nucleotide-diphospho-sugar transferases"/>
    <property type="match status" value="1"/>
</dbReference>
<reference evidence="1 2" key="1">
    <citation type="journal article" date="2012" name="BMC Genomics">
        <title>Comparative genomics of the white-rot fungi, Phanerochaete carnosa and P. chrysosporium, to elucidate the genetic basis of the distinct wood types they colonize.</title>
        <authorList>
            <person name="Suzuki H."/>
            <person name="MacDonald J."/>
            <person name="Syed K."/>
            <person name="Salamov A."/>
            <person name="Hori C."/>
            <person name="Aerts A."/>
            <person name="Henrissat B."/>
            <person name="Wiebenga A."/>
            <person name="vanKuyk P.A."/>
            <person name="Barry K."/>
            <person name="Lindquist E."/>
            <person name="LaButti K."/>
            <person name="Lapidus A."/>
            <person name="Lucas S."/>
            <person name="Coutinho P."/>
            <person name="Gong Y."/>
            <person name="Samejima M."/>
            <person name="Mahadevan R."/>
            <person name="Abou-Zaid M."/>
            <person name="de Vries R.P."/>
            <person name="Igarashi K."/>
            <person name="Yadav J.S."/>
            <person name="Grigoriev I.V."/>
            <person name="Master E.R."/>
        </authorList>
    </citation>
    <scope>NUCLEOTIDE SEQUENCE [LARGE SCALE GENOMIC DNA]</scope>
    <source>
        <strain evidence="1 2">HHB-10118-sp</strain>
    </source>
</reference>
<dbReference type="STRING" id="650164.K5WC85"/>
<dbReference type="PANTHER" id="PTHR11183">
    <property type="entry name" value="GLYCOGENIN SUBFAMILY MEMBER"/>
    <property type="match status" value="1"/>
</dbReference>
<evidence type="ECO:0000313" key="1">
    <source>
        <dbReference type="EMBL" id="EKM56619.1"/>
    </source>
</evidence>
<dbReference type="Gene3D" id="3.90.550.10">
    <property type="entry name" value="Spore Coat Polysaccharide Biosynthesis Protein SpsA, Chain A"/>
    <property type="match status" value="1"/>
</dbReference>
<gene>
    <name evidence="1" type="ORF">PHACADRAFT_93229</name>
</gene>
<dbReference type="InterPro" id="IPR029044">
    <property type="entry name" value="Nucleotide-diphossugar_trans"/>
</dbReference>
<accession>K5WC85</accession>
<keyword evidence="1" id="KW-0808">Transferase</keyword>
<sequence>MLFAGALCALSLVLNLVFINKYRTRFISPLDNYQELKQYPLVNTTLVRSNMTLLSKPSENAVVTTLYSDSYAPAVAALGHSLRKVDTLARLILLYIPSQVSASALCLASSSGFVPHPVQRIAPPHNGSGVTPRFLDQYTKLTLWTLDRLPEPVRALVYIDADALALRNFDELFALPYAFAAVPDVYGDVRGFTTNFNAGVMFLRPDSALFAAMLDAFPAARYPRTMAEQAFLNQYFATDALRLPYAYNGNLALKSRSPHVWSGVRSEMRIIHYTLVKPFITKKWDTVPLDRMQERVDEAARSYSGLFRDEMEYWGRVWVETRTVYAQQLDECRGLRSFNKYGF</sequence>
<name>K5WC85_PHACS</name>
<organism evidence="1 2">
    <name type="scientific">Phanerochaete carnosa (strain HHB-10118-sp)</name>
    <name type="common">White-rot fungus</name>
    <name type="synonym">Peniophora carnosa</name>
    <dbReference type="NCBI Taxonomy" id="650164"/>
    <lineage>
        <taxon>Eukaryota</taxon>
        <taxon>Fungi</taxon>
        <taxon>Dikarya</taxon>
        <taxon>Basidiomycota</taxon>
        <taxon>Agaricomycotina</taxon>
        <taxon>Agaricomycetes</taxon>
        <taxon>Polyporales</taxon>
        <taxon>Phanerochaetaceae</taxon>
        <taxon>Phanerochaete</taxon>
    </lineage>
</organism>
<dbReference type="OrthoDB" id="2014201at2759"/>
<dbReference type="GeneID" id="18920827"/>
<protein>
    <submittedName>
        <fullName evidence="1">Glycosyltransferase family 8 protein</fullName>
    </submittedName>
</protein>
<dbReference type="Proteomes" id="UP000008370">
    <property type="component" value="Unassembled WGS sequence"/>
</dbReference>
<proteinExistence type="predicted"/>
<dbReference type="EMBL" id="JH930471">
    <property type="protein sequence ID" value="EKM56619.1"/>
    <property type="molecule type" value="Genomic_DNA"/>
</dbReference>
<dbReference type="RefSeq" id="XP_007394461.1">
    <property type="nucleotide sequence ID" value="XM_007394399.1"/>
</dbReference>
<dbReference type="HOGENOM" id="CLU_077164_0_0_1"/>
<dbReference type="InterPro" id="IPR050587">
    <property type="entry name" value="GNT1/Glycosyltrans_8"/>
</dbReference>
<keyword evidence="2" id="KW-1185">Reference proteome</keyword>
<dbReference type="GO" id="GO:0016740">
    <property type="term" value="F:transferase activity"/>
    <property type="evidence" value="ECO:0007669"/>
    <property type="project" value="UniProtKB-KW"/>
</dbReference>